<evidence type="ECO:0000256" key="8">
    <source>
        <dbReference type="ARBA" id="ARBA00023098"/>
    </source>
</evidence>
<dbReference type="PANTHER" id="PTHR21248">
    <property type="entry name" value="CARDIOLIPIN SYNTHASE"/>
    <property type="match status" value="1"/>
</dbReference>
<keyword evidence="10 13" id="KW-0594">Phospholipid biosynthesis</keyword>
<feature type="domain" description="PLD phosphodiesterase" evidence="15">
    <location>
        <begin position="406"/>
        <end position="433"/>
    </location>
</feature>
<dbReference type="Gene3D" id="3.30.870.10">
    <property type="entry name" value="Endonuclease Chain A"/>
    <property type="match status" value="2"/>
</dbReference>
<dbReference type="Pfam" id="PF13396">
    <property type="entry name" value="PLDc_N"/>
    <property type="match status" value="1"/>
</dbReference>
<evidence type="ECO:0000256" key="13">
    <source>
        <dbReference type="HAMAP-Rule" id="MF_01916"/>
    </source>
</evidence>
<dbReference type="RefSeq" id="WP_272107098.1">
    <property type="nucleotide sequence ID" value="NZ_JAQMLQ010000003.1"/>
</dbReference>
<keyword evidence="5 13" id="KW-0812">Transmembrane</keyword>
<keyword evidence="9 13" id="KW-0472">Membrane</keyword>
<evidence type="ECO:0000256" key="10">
    <source>
        <dbReference type="ARBA" id="ARBA00023209"/>
    </source>
</evidence>
<dbReference type="InterPro" id="IPR030874">
    <property type="entry name" value="Cardiolipin_synth_Firmi"/>
</dbReference>
<organism evidence="16 17">
    <name type="scientific">Mediterraneibacter gnavus</name>
    <name type="common">Ruminococcus gnavus</name>
    <dbReference type="NCBI Taxonomy" id="33038"/>
    <lineage>
        <taxon>Bacteria</taxon>
        <taxon>Bacillati</taxon>
        <taxon>Bacillota</taxon>
        <taxon>Clostridia</taxon>
        <taxon>Lachnospirales</taxon>
        <taxon>Lachnospiraceae</taxon>
        <taxon>Mediterraneibacter</taxon>
    </lineage>
</organism>
<keyword evidence="2 13" id="KW-1003">Cell membrane</keyword>
<dbReference type="FunFam" id="3.30.870.10:FF:000021">
    <property type="entry name" value="Cardiolipin synthase"/>
    <property type="match status" value="1"/>
</dbReference>
<accession>A0AB35IZT9</accession>
<dbReference type="PANTHER" id="PTHR21248:SF22">
    <property type="entry name" value="PHOSPHOLIPASE D"/>
    <property type="match status" value="1"/>
</dbReference>
<evidence type="ECO:0000256" key="5">
    <source>
        <dbReference type="ARBA" id="ARBA00022692"/>
    </source>
</evidence>
<dbReference type="InterPro" id="IPR001736">
    <property type="entry name" value="PLipase_D/transphosphatidylase"/>
</dbReference>
<evidence type="ECO:0000256" key="12">
    <source>
        <dbReference type="ARBA" id="ARBA00057569"/>
    </source>
</evidence>
<keyword evidence="11 13" id="KW-1208">Phospholipid metabolism</keyword>
<dbReference type="GO" id="GO:0008808">
    <property type="term" value="F:cardiolipin synthase activity"/>
    <property type="evidence" value="ECO:0007669"/>
    <property type="project" value="UniProtKB-UniRule"/>
</dbReference>
<name>A0AB35IZT9_MEDGN</name>
<feature type="transmembrane region" description="Helical" evidence="13">
    <location>
        <begin position="12"/>
        <end position="34"/>
    </location>
</feature>
<dbReference type="CDD" id="cd09112">
    <property type="entry name" value="PLDc_CLS_2"/>
    <property type="match status" value="1"/>
</dbReference>
<comment type="similarity">
    <text evidence="13">Belongs to the phospholipase D family. Cardiolipin synthase subfamily.</text>
</comment>
<dbReference type="SUPFAM" id="SSF56024">
    <property type="entry name" value="Phospholipase D/nuclease"/>
    <property type="match status" value="2"/>
</dbReference>
<dbReference type="InterPro" id="IPR025202">
    <property type="entry name" value="PLD-like_dom"/>
</dbReference>
<keyword evidence="3 13" id="KW-0444">Lipid biosynthesis</keyword>
<feature type="active site" evidence="13">
    <location>
        <position position="237"/>
    </location>
</feature>
<dbReference type="PROSITE" id="PS50035">
    <property type="entry name" value="PLD"/>
    <property type="match status" value="2"/>
</dbReference>
<evidence type="ECO:0000256" key="11">
    <source>
        <dbReference type="ARBA" id="ARBA00023264"/>
    </source>
</evidence>
<dbReference type="Proteomes" id="UP001211731">
    <property type="component" value="Unassembled WGS sequence"/>
</dbReference>
<feature type="transmembrane region" description="Helical" evidence="13">
    <location>
        <begin position="41"/>
        <end position="63"/>
    </location>
</feature>
<comment type="function">
    <text evidence="12 13">Catalyzes the reversible phosphatidyl group transfer from one phosphatidylglycerol molecule to another to form cardiolipin (CL) (diphosphatidylglycerol) and glycerol.</text>
</comment>
<dbReference type="AlphaFoldDB" id="A0AB35IZT9"/>
<feature type="active site" evidence="13">
    <location>
        <position position="413"/>
    </location>
</feature>
<dbReference type="InterPro" id="IPR027379">
    <property type="entry name" value="CLS_N"/>
</dbReference>
<dbReference type="NCBIfam" id="TIGR04265">
    <property type="entry name" value="bac_cardiolipin"/>
    <property type="match status" value="1"/>
</dbReference>
<dbReference type="EC" id="2.7.8.-" evidence="13 14"/>
<dbReference type="GO" id="GO:0032049">
    <property type="term" value="P:cardiolipin biosynthetic process"/>
    <property type="evidence" value="ECO:0007669"/>
    <property type="project" value="UniProtKB-UniRule"/>
</dbReference>
<protein>
    <recommendedName>
        <fullName evidence="13 14">Cardiolipin synthase</fullName>
        <shortName evidence="13">CL synthase</shortName>
        <ecNumber evidence="13 14">2.7.8.-</ecNumber>
    </recommendedName>
</protein>
<feature type="domain" description="PLD phosphodiesterase" evidence="15">
    <location>
        <begin position="225"/>
        <end position="252"/>
    </location>
</feature>
<feature type="active site" evidence="13">
    <location>
        <position position="230"/>
    </location>
</feature>
<evidence type="ECO:0000259" key="15">
    <source>
        <dbReference type="PROSITE" id="PS50035"/>
    </source>
</evidence>
<dbReference type="FunFam" id="3.30.870.10:FF:000014">
    <property type="entry name" value="Cardiolipin synthase"/>
    <property type="match status" value="1"/>
</dbReference>
<evidence type="ECO:0000256" key="4">
    <source>
        <dbReference type="ARBA" id="ARBA00022679"/>
    </source>
</evidence>
<keyword evidence="4 13" id="KW-0808">Transferase</keyword>
<evidence type="ECO:0000313" key="16">
    <source>
        <dbReference type="EMBL" id="MDB8738282.1"/>
    </source>
</evidence>
<proteinExistence type="inferred from homology"/>
<reference evidence="16" key="1">
    <citation type="submission" date="2023-01" db="EMBL/GenBank/DDBJ databases">
        <title>Human gut microbiome strain richness.</title>
        <authorList>
            <person name="Chen-Liaw A."/>
        </authorList>
    </citation>
    <scope>NUCLEOTIDE SEQUENCE</scope>
    <source>
        <strain evidence="16">1001217st1_A9_1001217B_191108</strain>
    </source>
</reference>
<feature type="active site" evidence="13">
    <location>
        <position position="411"/>
    </location>
</feature>
<evidence type="ECO:0000256" key="9">
    <source>
        <dbReference type="ARBA" id="ARBA00023136"/>
    </source>
</evidence>
<evidence type="ECO:0000256" key="14">
    <source>
        <dbReference type="NCBIfam" id="TIGR04265"/>
    </source>
</evidence>
<dbReference type="InterPro" id="IPR022924">
    <property type="entry name" value="Cardiolipin_synthase"/>
</dbReference>
<keyword evidence="8 13" id="KW-0443">Lipid metabolism</keyword>
<evidence type="ECO:0000256" key="6">
    <source>
        <dbReference type="ARBA" id="ARBA00022737"/>
    </source>
</evidence>
<gene>
    <name evidence="16" type="primary">cls</name>
    <name evidence="16" type="ORF">PNU63_05750</name>
</gene>
<dbReference type="GO" id="GO:0005886">
    <property type="term" value="C:plasma membrane"/>
    <property type="evidence" value="ECO:0007669"/>
    <property type="project" value="UniProtKB-SubCell"/>
</dbReference>
<dbReference type="HAMAP" id="MF_01916">
    <property type="entry name" value="Cardiolipin_synth_Cls"/>
    <property type="match status" value="1"/>
</dbReference>
<comment type="caution">
    <text evidence="16">The sequence shown here is derived from an EMBL/GenBank/DDBJ whole genome shotgun (WGS) entry which is preliminary data.</text>
</comment>
<comment type="catalytic activity">
    <reaction evidence="13">
        <text>2 a 1,2-diacyl-sn-glycero-3-phospho-(1'-sn-glycerol) = a cardiolipin + glycerol</text>
        <dbReference type="Rhea" id="RHEA:31451"/>
        <dbReference type="ChEBI" id="CHEBI:17754"/>
        <dbReference type="ChEBI" id="CHEBI:62237"/>
        <dbReference type="ChEBI" id="CHEBI:64716"/>
    </reaction>
</comment>
<evidence type="ECO:0000256" key="1">
    <source>
        <dbReference type="ARBA" id="ARBA00004651"/>
    </source>
</evidence>
<keyword evidence="7 13" id="KW-1133">Transmembrane helix</keyword>
<dbReference type="Pfam" id="PF13091">
    <property type="entry name" value="PLDc_2"/>
    <property type="match status" value="2"/>
</dbReference>
<feature type="active site" evidence="13">
    <location>
        <position position="232"/>
    </location>
</feature>
<feature type="active site" evidence="13">
    <location>
        <position position="418"/>
    </location>
</feature>
<dbReference type="CDD" id="cd09110">
    <property type="entry name" value="PLDc_CLS_1"/>
    <property type="match status" value="1"/>
</dbReference>
<dbReference type="EMBL" id="JAQMLR010000004">
    <property type="protein sequence ID" value="MDB8738282.1"/>
    <property type="molecule type" value="Genomic_DNA"/>
</dbReference>
<evidence type="ECO:0000256" key="3">
    <source>
        <dbReference type="ARBA" id="ARBA00022516"/>
    </source>
</evidence>
<dbReference type="SMART" id="SM00155">
    <property type="entry name" value="PLDc"/>
    <property type="match status" value="2"/>
</dbReference>
<sequence>MAETIWNSAVSVYHFMMDNLVVINILLSLVIVFFQRRSPQTVWTWLLLLYFIPILGFVLYLLIGQDFHKSRMFKAKEIEGEIKYAVRRQEETIYRRRLRLTNPAVARYRDLILYNLEAGQAVLTDNNDVRIYTDGKEKFKALLEEMQKAKKYIHFQYYIIRNDELWQHIEPVLIKRAKEGVEVRILFDSMGCRGMHNRDWERLEKEGIHVAEFFPALFGNLQLRMNYRNHRKIVVIDGRVGFVGGFNVGREYLGLDKKKFGYWRDTHLCIEGAAVTSLAVRFVLDWNYAAKENLFQEDTLFEIPKYERGGGRDPVQIISSGPDSQIKTIHDNYLRLIHSAKDHVYLQTPYFIPDDSILDALKIAARSGVDVRIMIPCKPDHPFVYWATYSYIGEMVEAGAKCYVYDNGFLHAKTVMVDGTVACVGTANMDFRSFGLNFEVNAVVYSEETTQKLEQSFENDMTKSTQITRNAYHQRSLIIRGKEQFSRLLSPLL</sequence>
<evidence type="ECO:0000256" key="2">
    <source>
        <dbReference type="ARBA" id="ARBA00022475"/>
    </source>
</evidence>
<keyword evidence="6" id="KW-0677">Repeat</keyword>
<evidence type="ECO:0000313" key="17">
    <source>
        <dbReference type="Proteomes" id="UP001211731"/>
    </source>
</evidence>
<comment type="subcellular location">
    <subcellularLocation>
        <location evidence="1 13">Cell membrane</location>
        <topology evidence="1 13">Multi-pass membrane protein</topology>
    </subcellularLocation>
</comment>
<evidence type="ECO:0000256" key="7">
    <source>
        <dbReference type="ARBA" id="ARBA00022989"/>
    </source>
</evidence>